<organism evidence="5 6">
    <name type="scientific">Weissella muntiaci</name>
    <dbReference type="NCBI Taxonomy" id="2508881"/>
    <lineage>
        <taxon>Bacteria</taxon>
        <taxon>Bacillati</taxon>
        <taxon>Bacillota</taxon>
        <taxon>Bacilli</taxon>
        <taxon>Lactobacillales</taxon>
        <taxon>Lactobacillaceae</taxon>
        <taxon>Weissella</taxon>
    </lineage>
</organism>
<dbReference type="SUPFAM" id="SSF100950">
    <property type="entry name" value="NagB/RpiA/CoA transferase-like"/>
    <property type="match status" value="2"/>
</dbReference>
<evidence type="ECO:0000256" key="4">
    <source>
        <dbReference type="PIRSR" id="PIRSR000858-1"/>
    </source>
</evidence>
<keyword evidence="6" id="KW-1185">Reference proteome</keyword>
<sequence length="489" mass="53942">MTTFLTENEIADLIFDDATIVVEGFMGSANPDGILKRLEQRYLQTQHPKSLELWNVSGVATSPNNGINRLAHTGLLRRVVGGFYGPHTALTPLIKANEFEAYNYPQGVVSKMFRDIAAGQNVHLTKTGLNTFIDPELEGGKLNQRATADLIKKVQILDEEYLAFTLPRIDFAIVRVPFADELGNIALNEELLIEVQDIILASHNGGGKVLVEVDEIISHQALLQKVHRLPSALIDYVSVRQSLPEKSERGQGVEQPRDQLRDLMASKALQILRSYDLTGRLINFGVGRYPEAVAKLAKNIDALTSVESGVIGGEIQSGMLFGYAKNPLTVFSQPSMFDLYDGGGLDAAVLGFAEFDQVGNVNVSAFNHSISGAGGFIDIASNTRNIIFIGTMTAKGLKTSYEKGRVVIQQEGLVKKAVTMVEHITFSGKRAYQNRQNVFFVTDRAIFKYNNQQRIEIIEIYGGIDLERDILSQMNFVPDGVEKFRSTSL</sequence>
<dbReference type="InterPro" id="IPR004165">
    <property type="entry name" value="CoA_trans_fam_I"/>
</dbReference>
<evidence type="ECO:0000313" key="6">
    <source>
        <dbReference type="Proteomes" id="UP000371977"/>
    </source>
</evidence>
<comment type="similarity">
    <text evidence="1 3">Belongs to the 3-oxoacid CoA-transferase family.</text>
</comment>
<dbReference type="PANTHER" id="PTHR43293:SF1">
    <property type="entry name" value="ACETATE COA-TRANSFERASE YDIF"/>
    <property type="match status" value="1"/>
</dbReference>
<dbReference type="GO" id="GO:0008410">
    <property type="term" value="F:CoA-transferase activity"/>
    <property type="evidence" value="ECO:0007669"/>
    <property type="project" value="InterPro"/>
</dbReference>
<keyword evidence="2 3" id="KW-0808">Transferase</keyword>
<evidence type="ECO:0000313" key="5">
    <source>
        <dbReference type="EMBL" id="TYC49864.1"/>
    </source>
</evidence>
<dbReference type="PANTHER" id="PTHR43293">
    <property type="entry name" value="ACETATE COA-TRANSFERASE YDIF"/>
    <property type="match status" value="1"/>
</dbReference>
<dbReference type="OrthoDB" id="9805230at2"/>
<dbReference type="InterPro" id="IPR014388">
    <property type="entry name" value="3-oxoacid_CoA-transferase"/>
</dbReference>
<feature type="active site" description="5-glutamyl coenzyme A thioester intermediate" evidence="4">
    <location>
        <position position="307"/>
    </location>
</feature>
<dbReference type="InterPro" id="IPR037171">
    <property type="entry name" value="NagB/RpiA_transferase-like"/>
</dbReference>
<dbReference type="EMBL" id="SDGZ01000013">
    <property type="protein sequence ID" value="TYC49864.1"/>
    <property type="molecule type" value="Genomic_DNA"/>
</dbReference>
<proteinExistence type="inferred from homology"/>
<dbReference type="Pfam" id="PF01144">
    <property type="entry name" value="CoA_trans"/>
    <property type="match status" value="1"/>
</dbReference>
<comment type="caution">
    <text evidence="5">The sequence shown here is derived from an EMBL/GenBank/DDBJ whole genome shotgun (WGS) entry which is preliminary data.</text>
</comment>
<evidence type="ECO:0000256" key="3">
    <source>
        <dbReference type="PIRNR" id="PIRNR000858"/>
    </source>
</evidence>
<dbReference type="AlphaFoldDB" id="A0A6C2C7I8"/>
<dbReference type="GO" id="GO:0046952">
    <property type="term" value="P:ketone body catabolic process"/>
    <property type="evidence" value="ECO:0007669"/>
    <property type="project" value="InterPro"/>
</dbReference>
<name>A0A6C2C7I8_9LACO</name>
<protein>
    <submittedName>
        <fullName evidence="5">3-oxoacid CoA-transferase</fullName>
    </submittedName>
</protein>
<dbReference type="RefSeq" id="WP_148622423.1">
    <property type="nucleotide sequence ID" value="NZ_SDGZ01000013.1"/>
</dbReference>
<gene>
    <name evidence="5" type="ORF">ESZ50_04545</name>
</gene>
<evidence type="ECO:0000256" key="2">
    <source>
        <dbReference type="ARBA" id="ARBA00022679"/>
    </source>
</evidence>
<dbReference type="PIRSF" id="PIRSF000858">
    <property type="entry name" value="SCOT-t"/>
    <property type="match status" value="1"/>
</dbReference>
<accession>A0A6C2C7I8</accession>
<evidence type="ECO:0000256" key="1">
    <source>
        <dbReference type="ARBA" id="ARBA00007154"/>
    </source>
</evidence>
<dbReference type="Gene3D" id="3.40.1080.10">
    <property type="entry name" value="Glutaconate Coenzyme A-transferase"/>
    <property type="match status" value="2"/>
</dbReference>
<reference evidence="5 6" key="1">
    <citation type="submission" date="2019-01" db="EMBL/GenBank/DDBJ databases">
        <title>Weissella sp. nov., a novel lactic acid bacterium isolated from animal feces.</title>
        <authorList>
            <person name="Wang L.-T."/>
        </authorList>
    </citation>
    <scope>NUCLEOTIDE SEQUENCE [LARGE SCALE GENOMIC DNA]</scope>
    <source>
        <strain evidence="5 6">8H-2</strain>
    </source>
</reference>
<dbReference type="Proteomes" id="UP000371977">
    <property type="component" value="Unassembled WGS sequence"/>
</dbReference>
<dbReference type="SMART" id="SM00882">
    <property type="entry name" value="CoA_trans"/>
    <property type="match status" value="1"/>
</dbReference>